<sequence length="111" mass="11901">MDAATFQRRMAAALRLSQIAQDMREASLRMAADRQAIVTSPLASATRAMWAGSLAVLEQASVGVLAVNTIDAIAQPAMQCRSPRLQALRLSTLQAAERRLRPPLQQSGVSA</sequence>
<comment type="caution">
    <text evidence="1">The sequence shown here is derived from an EMBL/GenBank/DDBJ whole genome shotgun (WGS) entry which is preliminary data.</text>
</comment>
<dbReference type="AlphaFoldDB" id="A0A927I043"/>
<dbReference type="EMBL" id="JACXWY010000005">
    <property type="protein sequence ID" value="MBD3845967.1"/>
    <property type="molecule type" value="Genomic_DNA"/>
</dbReference>
<accession>A0A927I043</accession>
<reference evidence="1" key="1">
    <citation type="submission" date="2020-09" db="EMBL/GenBank/DDBJ databases">
        <title>Bosea spartocytisi sp. nov. a root nodule endophyte of Spartocytisus supranubius in the high mountain ecosystem fo the Teide National Park (Canary Islands, Spain).</title>
        <authorList>
            <person name="Pulido-Suarez L."/>
            <person name="Peix A."/>
            <person name="Igual J.M."/>
            <person name="Socas-Perez N."/>
            <person name="Velazquez E."/>
            <person name="Flores-Felix J.D."/>
            <person name="Leon-Barrios M."/>
        </authorList>
    </citation>
    <scope>NUCLEOTIDE SEQUENCE</scope>
    <source>
        <strain evidence="1">SSUT16</strain>
    </source>
</reference>
<protein>
    <submittedName>
        <fullName evidence="1">Uncharacterized protein</fullName>
    </submittedName>
</protein>
<evidence type="ECO:0000313" key="1">
    <source>
        <dbReference type="EMBL" id="MBD3845967.1"/>
    </source>
</evidence>
<name>A0A927I043_9HYPH</name>
<dbReference type="RefSeq" id="WP_191124058.1">
    <property type="nucleotide sequence ID" value="NZ_JACXWY010000005.1"/>
</dbReference>
<keyword evidence="2" id="KW-1185">Reference proteome</keyword>
<evidence type="ECO:0000313" key="2">
    <source>
        <dbReference type="Proteomes" id="UP000619295"/>
    </source>
</evidence>
<organism evidence="1 2">
    <name type="scientific">Bosea spartocytisi</name>
    <dbReference type="NCBI Taxonomy" id="2773451"/>
    <lineage>
        <taxon>Bacteria</taxon>
        <taxon>Pseudomonadati</taxon>
        <taxon>Pseudomonadota</taxon>
        <taxon>Alphaproteobacteria</taxon>
        <taxon>Hyphomicrobiales</taxon>
        <taxon>Boseaceae</taxon>
        <taxon>Bosea</taxon>
    </lineage>
</organism>
<dbReference type="Proteomes" id="UP000619295">
    <property type="component" value="Unassembled WGS sequence"/>
</dbReference>
<proteinExistence type="predicted"/>
<gene>
    <name evidence="1" type="ORF">IED13_09680</name>
</gene>